<comment type="caution">
    <text evidence="3">The sequence shown here is derived from an EMBL/GenBank/DDBJ whole genome shotgun (WGS) entry which is preliminary data.</text>
</comment>
<accession>A0ABN9XUS9</accession>
<keyword evidence="2" id="KW-0472">Membrane</keyword>
<dbReference type="EMBL" id="CAUYUJ010021289">
    <property type="protein sequence ID" value="CAK0903805.1"/>
    <property type="molecule type" value="Genomic_DNA"/>
</dbReference>
<keyword evidence="4" id="KW-1185">Reference proteome</keyword>
<protein>
    <recommendedName>
        <fullName evidence="5">Reverse transcriptase Ty1/copia-type domain-containing protein</fullName>
    </recommendedName>
</protein>
<evidence type="ECO:0000256" key="1">
    <source>
        <dbReference type="SAM" id="MobiDB-lite"/>
    </source>
</evidence>
<evidence type="ECO:0000256" key="2">
    <source>
        <dbReference type="SAM" id="Phobius"/>
    </source>
</evidence>
<keyword evidence="2" id="KW-1133">Transmembrane helix</keyword>
<keyword evidence="2" id="KW-0812">Transmembrane</keyword>
<feature type="non-terminal residue" evidence="3">
    <location>
        <position position="784"/>
    </location>
</feature>
<reference evidence="3" key="1">
    <citation type="submission" date="2023-10" db="EMBL/GenBank/DDBJ databases">
        <authorList>
            <person name="Chen Y."/>
            <person name="Shah S."/>
            <person name="Dougan E. K."/>
            <person name="Thang M."/>
            <person name="Chan C."/>
        </authorList>
    </citation>
    <scope>NUCLEOTIDE SEQUENCE [LARGE SCALE GENOMIC DNA]</scope>
</reference>
<evidence type="ECO:0000313" key="3">
    <source>
        <dbReference type="EMBL" id="CAK0903805.1"/>
    </source>
</evidence>
<feature type="compositionally biased region" description="Basic and acidic residues" evidence="1">
    <location>
        <begin position="623"/>
        <end position="632"/>
    </location>
</feature>
<name>A0ABN9XUS9_9DINO</name>
<proteinExistence type="predicted"/>
<sequence>MNACWLCLLRKGSSAPSISGGPLEFDGLPLEFDGHYSIASSFKPSYDSESTSSEDFDVSEYDEVYAAYHDARKRFNDLKLARGHYMVDLLEDIDDQTKDPKLDFEYEAVDFREFTDGDSGGGTNRGIVIRASGGSSFSNTRGTLPDPGLSSAVPVPDLDDADDELAALQLMVTSQDLPFGWEFDGTEAKLSDIFVDISTRNMTPHERAAFMQGKRKELTEFFDNDVWEFHKPTGEEDPRWILKAKWVLKWTKKAHHVPRRGWHCKVPKDAAELMGIEPDTLMKFIKPMYGQVDAPRRWWLRAVDDLRASGLKQHPLDPCMFLSFDEDGNCDGFILLYVDDMLGGGDRRPGSNYSRAITEVKRKFKFRKWIEDDKMDYCGSDVTQTPHWDNPKSNSSEIEVKMATYAKNLKPITIDQKSSDNTRELTIKEKRQLRGLLGALHCPSSQACPHLSASVSIHQSQLPTATVGTAKEANKTLRFYKQNSDVGVKMKKIGQAAAAGMDGLEFAKRFWAAMIYDGVDTTKDESTHMAGESALVVDAKALYDAAQKESITSFQDKRTGIEVLALRERMEATMTRWRWVSSERQYADGLTKIAARQLLADRLRYGRLQLKHDPNYTAAKKKTKEERQESIDQTRPVTSAVTRKATTPFMQLAVFATCCCRSAARSGYDMKDENDGHGIAIWFAMFFLLLGLCGAYPVASYLIKIKEAEYKYKTELAVLRAKAEKERIEKESEPKEAPRDERGGSSNDLYAARTVGVQSMTTYKLSGDVWRFQHQTQGVRRAGE</sequence>
<feature type="region of interest" description="Disordered" evidence="1">
    <location>
        <begin position="616"/>
        <end position="637"/>
    </location>
</feature>
<dbReference type="Proteomes" id="UP001189429">
    <property type="component" value="Unassembled WGS sequence"/>
</dbReference>
<feature type="compositionally biased region" description="Basic and acidic residues" evidence="1">
    <location>
        <begin position="723"/>
        <end position="743"/>
    </location>
</feature>
<gene>
    <name evidence="3" type="ORF">PCOR1329_LOCUS79992</name>
</gene>
<feature type="region of interest" description="Disordered" evidence="1">
    <location>
        <begin position="723"/>
        <end position="751"/>
    </location>
</feature>
<organism evidence="3 4">
    <name type="scientific">Prorocentrum cordatum</name>
    <dbReference type="NCBI Taxonomy" id="2364126"/>
    <lineage>
        <taxon>Eukaryota</taxon>
        <taxon>Sar</taxon>
        <taxon>Alveolata</taxon>
        <taxon>Dinophyceae</taxon>
        <taxon>Prorocentrales</taxon>
        <taxon>Prorocentraceae</taxon>
        <taxon>Prorocentrum</taxon>
    </lineage>
</organism>
<evidence type="ECO:0008006" key="5">
    <source>
        <dbReference type="Google" id="ProtNLM"/>
    </source>
</evidence>
<evidence type="ECO:0000313" key="4">
    <source>
        <dbReference type="Proteomes" id="UP001189429"/>
    </source>
</evidence>
<feature type="transmembrane region" description="Helical" evidence="2">
    <location>
        <begin position="679"/>
        <end position="703"/>
    </location>
</feature>